<sequence>MSRYSRNKKRLRQIEGRRAVIETILSDKKISHIDMASNNEGLQIDQIIDLANQKKIRINFIDKKSIAKKSSTKKSQGIILYIDDNYQSSVEEMIFFADKRKETPFLILLDRIQDPHNLGAIARTAEIFGVHGIIVPSKESAKISPGSIRASAGALEHILFAIVNSMNKTIEYLKKMNFQIITLDMLGKNIEDFDFDKSIPTALIVGAEHNGVSKS</sequence>
<proteinExistence type="predicted"/>
<dbReference type="EMBL" id="UINC01179048">
    <property type="protein sequence ID" value="SVD87534.1"/>
    <property type="molecule type" value="Genomic_DNA"/>
</dbReference>
<dbReference type="InterPro" id="IPR029026">
    <property type="entry name" value="tRNA_m1G_MTases_N"/>
</dbReference>
<dbReference type="SUPFAM" id="SSF75217">
    <property type="entry name" value="alpha/beta knot"/>
    <property type="match status" value="1"/>
</dbReference>
<feature type="non-terminal residue" evidence="4">
    <location>
        <position position="215"/>
    </location>
</feature>
<dbReference type="GO" id="GO:0005829">
    <property type="term" value="C:cytosol"/>
    <property type="evidence" value="ECO:0007669"/>
    <property type="project" value="TreeGrafter"/>
</dbReference>
<dbReference type="InterPro" id="IPR013123">
    <property type="entry name" value="SpoU_subst-bd"/>
</dbReference>
<dbReference type="Gene3D" id="3.40.1280.10">
    <property type="match status" value="1"/>
</dbReference>
<dbReference type="SUPFAM" id="SSF55315">
    <property type="entry name" value="L30e-like"/>
    <property type="match status" value="1"/>
</dbReference>
<evidence type="ECO:0000256" key="1">
    <source>
        <dbReference type="ARBA" id="ARBA00022603"/>
    </source>
</evidence>
<organism evidence="4">
    <name type="scientific">marine metagenome</name>
    <dbReference type="NCBI Taxonomy" id="408172"/>
    <lineage>
        <taxon>unclassified sequences</taxon>
        <taxon>metagenomes</taxon>
        <taxon>ecological metagenomes</taxon>
    </lineage>
</organism>
<dbReference type="PANTHER" id="PTHR46429:SF1">
    <property type="entry name" value="23S RRNA (GUANOSINE-2'-O-)-METHYLTRANSFERASE RLMB"/>
    <property type="match status" value="1"/>
</dbReference>
<dbReference type="SMART" id="SM00967">
    <property type="entry name" value="SpoU_sub_bind"/>
    <property type="match status" value="1"/>
</dbReference>
<dbReference type="InterPro" id="IPR029028">
    <property type="entry name" value="Alpha/beta_knot_MTases"/>
</dbReference>
<dbReference type="GO" id="GO:0003723">
    <property type="term" value="F:RNA binding"/>
    <property type="evidence" value="ECO:0007669"/>
    <property type="project" value="InterPro"/>
</dbReference>
<dbReference type="GO" id="GO:0006396">
    <property type="term" value="P:RNA processing"/>
    <property type="evidence" value="ECO:0007669"/>
    <property type="project" value="InterPro"/>
</dbReference>
<keyword evidence="2" id="KW-0808">Transferase</keyword>
<dbReference type="InterPro" id="IPR004441">
    <property type="entry name" value="rRNA_MeTrfase_TrmH"/>
</dbReference>
<dbReference type="GO" id="GO:0032259">
    <property type="term" value="P:methylation"/>
    <property type="evidence" value="ECO:0007669"/>
    <property type="project" value="UniProtKB-KW"/>
</dbReference>
<evidence type="ECO:0000259" key="3">
    <source>
        <dbReference type="SMART" id="SM00967"/>
    </source>
</evidence>
<dbReference type="AlphaFoldDB" id="A0A382YWD3"/>
<feature type="domain" description="RNA 2-O ribose methyltransferase substrate binding" evidence="3">
    <location>
        <begin position="13"/>
        <end position="88"/>
    </location>
</feature>
<protein>
    <recommendedName>
        <fullName evidence="3">RNA 2-O ribose methyltransferase substrate binding domain-containing protein</fullName>
    </recommendedName>
</protein>
<name>A0A382YWD3_9ZZZZ</name>
<dbReference type="InterPro" id="IPR029064">
    <property type="entry name" value="Ribosomal_eL30-like_sf"/>
</dbReference>
<dbReference type="GO" id="GO:0008173">
    <property type="term" value="F:RNA methyltransferase activity"/>
    <property type="evidence" value="ECO:0007669"/>
    <property type="project" value="InterPro"/>
</dbReference>
<reference evidence="4" key="1">
    <citation type="submission" date="2018-05" db="EMBL/GenBank/DDBJ databases">
        <authorList>
            <person name="Lanie J.A."/>
            <person name="Ng W.-L."/>
            <person name="Kazmierczak K.M."/>
            <person name="Andrzejewski T.M."/>
            <person name="Davidsen T.M."/>
            <person name="Wayne K.J."/>
            <person name="Tettelin H."/>
            <person name="Glass J.I."/>
            <person name="Rusch D."/>
            <person name="Podicherti R."/>
            <person name="Tsui H.-C.T."/>
            <person name="Winkler M.E."/>
        </authorList>
    </citation>
    <scope>NUCLEOTIDE SEQUENCE</scope>
</reference>
<dbReference type="InterPro" id="IPR001537">
    <property type="entry name" value="SpoU_MeTrfase"/>
</dbReference>
<dbReference type="CDD" id="cd18103">
    <property type="entry name" value="SpoU-like_RlmB"/>
    <property type="match status" value="1"/>
</dbReference>
<gene>
    <name evidence="4" type="ORF">METZ01_LOCUS440388</name>
</gene>
<accession>A0A382YWD3</accession>
<dbReference type="Pfam" id="PF08032">
    <property type="entry name" value="SpoU_sub_bind"/>
    <property type="match status" value="1"/>
</dbReference>
<dbReference type="PANTHER" id="PTHR46429">
    <property type="entry name" value="23S RRNA (GUANOSINE-2'-O-)-METHYLTRANSFERASE RLMB"/>
    <property type="match status" value="1"/>
</dbReference>
<dbReference type="Gene3D" id="3.30.1330.30">
    <property type="match status" value="1"/>
</dbReference>
<dbReference type="Pfam" id="PF00588">
    <property type="entry name" value="SpoU_methylase"/>
    <property type="match status" value="1"/>
</dbReference>
<evidence type="ECO:0000256" key="2">
    <source>
        <dbReference type="ARBA" id="ARBA00022679"/>
    </source>
</evidence>
<keyword evidence="1" id="KW-0489">Methyltransferase</keyword>
<evidence type="ECO:0000313" key="4">
    <source>
        <dbReference type="EMBL" id="SVD87534.1"/>
    </source>
</evidence>